<dbReference type="Pfam" id="PF09376">
    <property type="entry name" value="NurA"/>
    <property type="match status" value="1"/>
</dbReference>
<proteinExistence type="predicted"/>
<protein>
    <submittedName>
        <fullName evidence="2">DNA double-strand break repair nuclease NurA</fullName>
    </submittedName>
</protein>
<feature type="domain" description="NurA" evidence="1">
    <location>
        <begin position="87"/>
        <end position="257"/>
    </location>
</feature>
<evidence type="ECO:0000313" key="3">
    <source>
        <dbReference type="Proteomes" id="UP000661112"/>
    </source>
</evidence>
<reference evidence="2 3" key="1">
    <citation type="journal article" date="2020" name="ISME J.">
        <title>Comparative genomics reveals insights into cyanobacterial evolution and habitat adaptation.</title>
        <authorList>
            <person name="Chen M.Y."/>
            <person name="Teng W.K."/>
            <person name="Zhao L."/>
            <person name="Hu C.X."/>
            <person name="Zhou Y.K."/>
            <person name="Han B.P."/>
            <person name="Song L.R."/>
            <person name="Shu W.S."/>
        </authorList>
    </citation>
    <scope>NUCLEOTIDE SEQUENCE [LARGE SCALE GENOMIC DNA]</scope>
    <source>
        <strain evidence="2 3">FACHB-119</strain>
    </source>
</reference>
<evidence type="ECO:0000259" key="1">
    <source>
        <dbReference type="Pfam" id="PF09376"/>
    </source>
</evidence>
<keyword evidence="3" id="KW-1185">Reference proteome</keyword>
<sequence length="297" mass="34211">MVGSVIEELRIKKMVKMGTIIYDDCTNTKGMPRKEIPDSAIELVAKHINTRSNKNYNIPVIGHEENLETPQIFEIIPFEQIDNSDRRFYAIDGSYNSEQFYNGLCIAIYAAGYICFHKGKQIRMNLSDDPVILGKAYYPQNILVTHQDHLIAIYDEFLNLEPVKKLLIFLSETAEKVFAYKKEQICTNLSTLLGFCQEVLEIALILEIINLPETKSGDFILRDGTLRPLQIKQEYLVRLGEYAHQQGVKIVAVTKQSPIKMELAYTFKQIDNYLQDQLKYEYPFIETNPNQNGHFAN</sequence>
<dbReference type="EMBL" id="JACJSG010000026">
    <property type="protein sequence ID" value="MBD2502722.1"/>
    <property type="molecule type" value="Genomic_DNA"/>
</dbReference>
<dbReference type="RefSeq" id="WP_190475244.1">
    <property type="nucleotide sequence ID" value="NZ_JACJSG010000026.1"/>
</dbReference>
<evidence type="ECO:0000313" key="2">
    <source>
        <dbReference type="EMBL" id="MBD2502722.1"/>
    </source>
</evidence>
<organism evidence="2 3">
    <name type="scientific">Anabaena azotica FACHB-119</name>
    <dbReference type="NCBI Taxonomy" id="947527"/>
    <lineage>
        <taxon>Bacteria</taxon>
        <taxon>Bacillati</taxon>
        <taxon>Cyanobacteriota</taxon>
        <taxon>Cyanophyceae</taxon>
        <taxon>Nostocales</taxon>
        <taxon>Nostocaceae</taxon>
        <taxon>Anabaena</taxon>
        <taxon>Anabaena azotica</taxon>
    </lineage>
</organism>
<gene>
    <name evidence="2" type="ORF">H6G83_19285</name>
</gene>
<dbReference type="InterPro" id="IPR018977">
    <property type="entry name" value="NurA_domain"/>
</dbReference>
<dbReference type="Proteomes" id="UP000661112">
    <property type="component" value="Unassembled WGS sequence"/>
</dbReference>
<comment type="caution">
    <text evidence="2">The sequence shown here is derived from an EMBL/GenBank/DDBJ whole genome shotgun (WGS) entry which is preliminary data.</text>
</comment>
<name>A0ABR8D752_9NOST</name>
<accession>A0ABR8D752</accession>